<dbReference type="EMBL" id="LT629758">
    <property type="protein sequence ID" value="SDT50200.1"/>
    <property type="molecule type" value="Genomic_DNA"/>
</dbReference>
<feature type="region of interest" description="Disordered" evidence="1">
    <location>
        <begin position="745"/>
        <end position="771"/>
    </location>
</feature>
<dbReference type="STRING" id="113562.SAMN04489716_4144"/>
<evidence type="ECO:0000313" key="2">
    <source>
        <dbReference type="EMBL" id="SDT50200.1"/>
    </source>
</evidence>
<gene>
    <name evidence="2" type="ORF">SAMN04489716_4144</name>
</gene>
<keyword evidence="3" id="KW-1185">Reference proteome</keyword>
<accession>A0A1H2AVZ3</accession>
<dbReference type="OrthoDB" id="3279450at2"/>
<organism evidence="2 3">
    <name type="scientific">Actinoplanes derwentensis</name>
    <dbReference type="NCBI Taxonomy" id="113562"/>
    <lineage>
        <taxon>Bacteria</taxon>
        <taxon>Bacillati</taxon>
        <taxon>Actinomycetota</taxon>
        <taxon>Actinomycetes</taxon>
        <taxon>Micromonosporales</taxon>
        <taxon>Micromonosporaceae</taxon>
        <taxon>Actinoplanes</taxon>
    </lineage>
</organism>
<proteinExistence type="predicted"/>
<feature type="compositionally biased region" description="Polar residues" evidence="1">
    <location>
        <begin position="745"/>
        <end position="764"/>
    </location>
</feature>
<dbReference type="Proteomes" id="UP000198688">
    <property type="component" value="Chromosome I"/>
</dbReference>
<reference evidence="2 3" key="1">
    <citation type="submission" date="2016-10" db="EMBL/GenBank/DDBJ databases">
        <authorList>
            <person name="de Groot N.N."/>
        </authorList>
    </citation>
    <scope>NUCLEOTIDE SEQUENCE [LARGE SCALE GENOMIC DNA]</scope>
    <source>
        <strain evidence="2 3">DSM 43941</strain>
    </source>
</reference>
<dbReference type="SUPFAM" id="SSF48371">
    <property type="entry name" value="ARM repeat"/>
    <property type="match status" value="1"/>
</dbReference>
<feature type="region of interest" description="Disordered" evidence="1">
    <location>
        <begin position="1"/>
        <end position="57"/>
    </location>
</feature>
<protein>
    <submittedName>
        <fullName evidence="2">Uncharacterized protein</fullName>
    </submittedName>
</protein>
<feature type="compositionally biased region" description="Pro residues" evidence="1">
    <location>
        <begin position="13"/>
        <end position="23"/>
    </location>
</feature>
<feature type="compositionally biased region" description="Low complexity" evidence="1">
    <location>
        <begin position="24"/>
        <end position="36"/>
    </location>
</feature>
<dbReference type="InterPro" id="IPR016024">
    <property type="entry name" value="ARM-type_fold"/>
</dbReference>
<dbReference type="AlphaFoldDB" id="A0A1H2AVZ3"/>
<evidence type="ECO:0000313" key="3">
    <source>
        <dbReference type="Proteomes" id="UP000198688"/>
    </source>
</evidence>
<dbReference type="RefSeq" id="WP_092546148.1">
    <property type="nucleotide sequence ID" value="NZ_BOMJ01000042.1"/>
</dbReference>
<evidence type="ECO:0000256" key="1">
    <source>
        <dbReference type="SAM" id="MobiDB-lite"/>
    </source>
</evidence>
<name>A0A1H2AVZ3_9ACTN</name>
<sequence length="771" mass="83461">MTAPADPETTARPAPPDGAPPLRPTGSATPNGATAPTAPPSPAGDGGAAGPADPSLAANRGTVRKAVGDAGNISDRHKLTESAIEALSIGNAFAGEASAARDIVGYQLKAYFGTGTDIRPGELPRHLVEAAEKAYAGRKELLAVIERYTDRRAVIICADPGHGKVAAAIRLLRHRGVQKILLLNSDENLERLEQLEDDAGYILSDPSEATALSAYALSAVTSRLEAHRAHLVVTVSGEALLGEEDLLDLTVRLPPPPARVEALFRHLEWRLPGHGEQLRGAAELASFVATVVRDDTPLREVGELARVISDVQRTRGVIDLDEVRRQIDRRSELAFSIWFDQLDAETRLHSVALAVLNGLPSEFVMDAVRLLRRKMEPSVPGLVTGTGSGAGTPLTLRSTMDHFKTSRSERLHALRATIERSSVRGKHGATRADIMRYHDKTYAAQVLRRAWAEFTAQRVVLDWLGDLVISKTEPVRVWAATALGVLATESFEYVSSVVLERWARSDSPWRRSAAAHALHVPAADPELRPVIRRMVRSWLNMPGDGDDGDFGIDDQDPDPRAQATAALAYGFSLGRSEPDESLAALHRLALVDDIRVGVAVGESLSELILHDSDLLAEPILALILSWLGDSDREATAHLTFLIMATNLLVDVPPETPGGPVTGWPLLLRLAAVHPELRYGLARIWQHLLAESVYLPQQGDEVLFEWARYVDADPAGCRILAEILRMACEDDPLLRNHLLVETANWAESETGRPTPNAAQAAQTEISRGGQGL</sequence>